<comment type="similarity">
    <text evidence="1 2">Belongs to the UPF0225 family.</text>
</comment>
<dbReference type="PANTHER" id="PTHR33747:SF1">
    <property type="entry name" value="ADENYLATE CYCLASE-ASSOCIATED CAP C-TERMINAL DOMAIN-CONTAINING PROTEIN"/>
    <property type="match status" value="1"/>
</dbReference>
<feature type="compositionally biased region" description="Basic and acidic residues" evidence="3">
    <location>
        <begin position="9"/>
        <end position="22"/>
    </location>
</feature>
<dbReference type="RefSeq" id="WP_127051101.1">
    <property type="nucleotide sequence ID" value="NZ_RZGZ01000004.1"/>
</dbReference>
<proteinExistence type="inferred from homology"/>
<dbReference type="HAMAP" id="MF_00612">
    <property type="entry name" value="UPF0225"/>
    <property type="match status" value="1"/>
</dbReference>
<evidence type="ECO:0000256" key="1">
    <source>
        <dbReference type="ARBA" id="ARBA00010839"/>
    </source>
</evidence>
<evidence type="ECO:0000256" key="3">
    <source>
        <dbReference type="SAM" id="MobiDB-lite"/>
    </source>
</evidence>
<keyword evidence="6" id="KW-1185">Reference proteome</keyword>
<evidence type="ECO:0000256" key="2">
    <source>
        <dbReference type="HAMAP-Rule" id="MF_00612"/>
    </source>
</evidence>
<protein>
    <recommendedName>
        <fullName evidence="2">UPF0225 protein ELQ94_14650</fullName>
    </recommendedName>
</protein>
<name>A0A433JPE8_9MICO</name>
<feature type="domain" description="YchJ-like middle NTF2-like" evidence="4">
    <location>
        <begin position="47"/>
        <end position="141"/>
    </location>
</feature>
<evidence type="ECO:0000313" key="6">
    <source>
        <dbReference type="Proteomes" id="UP000274909"/>
    </source>
</evidence>
<comment type="caution">
    <text evidence="5">The sequence shown here is derived from an EMBL/GenBank/DDBJ whole genome shotgun (WGS) entry which is preliminary data.</text>
</comment>
<dbReference type="Pfam" id="PF02810">
    <property type="entry name" value="SEC-C"/>
    <property type="match status" value="1"/>
</dbReference>
<dbReference type="InterPro" id="IPR004027">
    <property type="entry name" value="SEC_C_motif"/>
</dbReference>
<dbReference type="PANTHER" id="PTHR33747">
    <property type="entry name" value="UPF0225 PROTEIN SCO1677"/>
    <property type="match status" value="1"/>
</dbReference>
<dbReference type="AlphaFoldDB" id="A0A433JPE8"/>
<dbReference type="Pfam" id="PF17775">
    <property type="entry name" value="YchJ_M-like"/>
    <property type="match status" value="1"/>
</dbReference>
<dbReference type="Proteomes" id="UP000274909">
    <property type="component" value="Unassembled WGS sequence"/>
</dbReference>
<evidence type="ECO:0000313" key="5">
    <source>
        <dbReference type="EMBL" id="RUQ98248.1"/>
    </source>
</evidence>
<dbReference type="Gene3D" id="3.10.450.50">
    <property type="match status" value="1"/>
</dbReference>
<dbReference type="InterPro" id="IPR048469">
    <property type="entry name" value="YchJ-like_M"/>
</dbReference>
<sequence>MTSPEEGERDGGSVRDVNDDERCPCGSGDTYGTCCGPLHRGEAVAPTAERLMRSRFTAFVLHDARYLLATWHPTTRPPRLHLDADVRWLRLLILGHSAGGPFDDEGTVEFEAIFRTADGRGVQHENSRFVREDGRWVYVSGVVAD</sequence>
<dbReference type="SUPFAM" id="SSF54427">
    <property type="entry name" value="NTF2-like"/>
    <property type="match status" value="1"/>
</dbReference>
<dbReference type="InterPro" id="IPR032710">
    <property type="entry name" value="NTF2-like_dom_sf"/>
</dbReference>
<dbReference type="SUPFAM" id="SSF103642">
    <property type="entry name" value="Sec-C motif"/>
    <property type="match status" value="1"/>
</dbReference>
<evidence type="ECO:0000259" key="4">
    <source>
        <dbReference type="Pfam" id="PF17775"/>
    </source>
</evidence>
<organism evidence="5 6">
    <name type="scientific">Labedella endophytica</name>
    <dbReference type="NCBI Taxonomy" id="1523160"/>
    <lineage>
        <taxon>Bacteria</taxon>
        <taxon>Bacillati</taxon>
        <taxon>Actinomycetota</taxon>
        <taxon>Actinomycetes</taxon>
        <taxon>Micrococcales</taxon>
        <taxon>Microbacteriaceae</taxon>
        <taxon>Labedella</taxon>
    </lineage>
</organism>
<dbReference type="InterPro" id="IPR023006">
    <property type="entry name" value="YchJ-like"/>
</dbReference>
<dbReference type="OrthoDB" id="21421at2"/>
<accession>A0A433JPE8</accession>
<reference evidence="5 6" key="1">
    <citation type="submission" date="2018-12" db="EMBL/GenBank/DDBJ databases">
        <authorList>
            <person name="Li F."/>
        </authorList>
    </citation>
    <scope>NUCLEOTIDE SEQUENCE [LARGE SCALE GENOMIC DNA]</scope>
    <source>
        <strain evidence="5 6">EGI 6500705</strain>
    </source>
</reference>
<gene>
    <name evidence="5" type="ORF">ELQ94_14650</name>
</gene>
<dbReference type="EMBL" id="RZGZ01000004">
    <property type="protein sequence ID" value="RUQ98248.1"/>
    <property type="molecule type" value="Genomic_DNA"/>
</dbReference>
<feature type="region of interest" description="Disordered" evidence="3">
    <location>
        <begin position="1"/>
        <end position="22"/>
    </location>
</feature>